<evidence type="ECO:0000256" key="1">
    <source>
        <dbReference type="SAM" id="Coils"/>
    </source>
</evidence>
<accession>A0A5J4WU63</accession>
<dbReference type="EMBL" id="SNRW01000941">
    <property type="protein sequence ID" value="KAA6398508.1"/>
    <property type="molecule type" value="Genomic_DNA"/>
</dbReference>
<reference evidence="2 3" key="1">
    <citation type="submission" date="2019-03" db="EMBL/GenBank/DDBJ databases">
        <title>Single cell metagenomics reveals metabolic interactions within the superorganism composed of flagellate Streblomastix strix and complex community of Bacteroidetes bacteria on its surface.</title>
        <authorList>
            <person name="Treitli S.C."/>
            <person name="Kolisko M."/>
            <person name="Husnik F."/>
            <person name="Keeling P."/>
            <person name="Hampl V."/>
        </authorList>
    </citation>
    <scope>NUCLEOTIDE SEQUENCE [LARGE SCALE GENOMIC DNA]</scope>
    <source>
        <strain evidence="2">ST1C</strain>
    </source>
</reference>
<feature type="coiled-coil region" evidence="1">
    <location>
        <begin position="19"/>
        <end position="46"/>
    </location>
</feature>
<comment type="caution">
    <text evidence="2">The sequence shown here is derived from an EMBL/GenBank/DDBJ whole genome shotgun (WGS) entry which is preliminary data.</text>
</comment>
<organism evidence="2 3">
    <name type="scientific">Streblomastix strix</name>
    <dbReference type="NCBI Taxonomy" id="222440"/>
    <lineage>
        <taxon>Eukaryota</taxon>
        <taxon>Metamonada</taxon>
        <taxon>Preaxostyla</taxon>
        <taxon>Oxymonadida</taxon>
        <taxon>Streblomastigidae</taxon>
        <taxon>Streblomastix</taxon>
    </lineage>
</organism>
<dbReference type="Proteomes" id="UP000324800">
    <property type="component" value="Unassembled WGS sequence"/>
</dbReference>
<sequence>MESVRSQQEQLESGVMQQLEQLNAQIVQFREIASRLEERIHLLENKQKSSLPTQQTEQESVFQGEIDIRTDAPATSWKKYPEQLIFESIDASNKTFTIFPEITHGIKQLELSFLVIGNICIGVKESGEKVPYTKHPYNHPYATKAAYFHKNGRLYYKEIGTEGNQIFQANDENKIVIEVNMNTRQMHLIINNKQQPVFMSKLPDSVQFFIHMTDIREYVRILSVKELSEPTTSSIDGEIEVKWFHLEDYLN</sequence>
<dbReference type="AlphaFoldDB" id="A0A5J4WU63"/>
<name>A0A5J4WU63_9EUKA</name>
<proteinExistence type="predicted"/>
<protein>
    <recommendedName>
        <fullName evidence="4">SPRY domain-containing protein</fullName>
    </recommendedName>
</protein>
<evidence type="ECO:0008006" key="4">
    <source>
        <dbReference type="Google" id="ProtNLM"/>
    </source>
</evidence>
<evidence type="ECO:0000313" key="3">
    <source>
        <dbReference type="Proteomes" id="UP000324800"/>
    </source>
</evidence>
<keyword evidence="1" id="KW-0175">Coiled coil</keyword>
<evidence type="ECO:0000313" key="2">
    <source>
        <dbReference type="EMBL" id="KAA6398508.1"/>
    </source>
</evidence>
<gene>
    <name evidence="2" type="ORF">EZS28_005974</name>
</gene>